<gene>
    <name evidence="3" type="ORF">AACH10_12395</name>
</gene>
<keyword evidence="4" id="KW-1185">Reference proteome</keyword>
<evidence type="ECO:0000313" key="3">
    <source>
        <dbReference type="EMBL" id="MEK8051041.1"/>
    </source>
</evidence>
<evidence type="ECO:0000256" key="1">
    <source>
        <dbReference type="SAM" id="MobiDB-lite"/>
    </source>
</evidence>
<dbReference type="RefSeq" id="WP_341410733.1">
    <property type="nucleotide sequence ID" value="NZ_JBBUTH010000007.1"/>
</dbReference>
<evidence type="ECO:0000256" key="2">
    <source>
        <dbReference type="SAM" id="SignalP"/>
    </source>
</evidence>
<keyword evidence="2" id="KW-0732">Signal</keyword>
<name>A0ABU9CGR2_9BURK</name>
<protein>
    <submittedName>
        <fullName evidence="3">DUF1800 domain-containing protein</fullName>
    </submittedName>
</protein>
<dbReference type="EMBL" id="JBBUTH010000007">
    <property type="protein sequence ID" value="MEK8051041.1"/>
    <property type="molecule type" value="Genomic_DNA"/>
</dbReference>
<dbReference type="Pfam" id="PF08811">
    <property type="entry name" value="DUF1800"/>
    <property type="match status" value="1"/>
</dbReference>
<reference evidence="3 4" key="1">
    <citation type="submission" date="2024-04" db="EMBL/GenBank/DDBJ databases">
        <title>Novel species of the genus Ideonella isolated from streams.</title>
        <authorList>
            <person name="Lu H."/>
        </authorList>
    </citation>
    <scope>NUCLEOTIDE SEQUENCE [LARGE SCALE GENOMIC DNA]</scope>
    <source>
        <strain evidence="3 4">DXS22W</strain>
    </source>
</reference>
<proteinExistence type="predicted"/>
<dbReference type="InterPro" id="IPR014917">
    <property type="entry name" value="DUF1800"/>
</dbReference>
<feature type="signal peptide" evidence="2">
    <location>
        <begin position="1"/>
        <end position="37"/>
    </location>
</feature>
<accession>A0ABU9CGR2</accession>
<feature type="chain" id="PRO_5045609781" evidence="2">
    <location>
        <begin position="38"/>
        <end position="633"/>
    </location>
</feature>
<comment type="caution">
    <text evidence="3">The sequence shown here is derived from an EMBL/GenBank/DDBJ whole genome shotgun (WGS) entry which is preliminary data.</text>
</comment>
<organism evidence="3 4">
    <name type="scientific">Pseudaquabacterium inlustre</name>
    <dbReference type="NCBI Taxonomy" id="2984192"/>
    <lineage>
        <taxon>Bacteria</taxon>
        <taxon>Pseudomonadati</taxon>
        <taxon>Pseudomonadota</taxon>
        <taxon>Betaproteobacteria</taxon>
        <taxon>Burkholderiales</taxon>
        <taxon>Sphaerotilaceae</taxon>
        <taxon>Pseudaquabacterium</taxon>
    </lineage>
</organism>
<dbReference type="Proteomes" id="UP001365405">
    <property type="component" value="Unassembled WGS sequence"/>
</dbReference>
<evidence type="ECO:0000313" key="4">
    <source>
        <dbReference type="Proteomes" id="UP001365405"/>
    </source>
</evidence>
<sequence>MERIVHRNLGPQRLLRYLATGLLAAGLVMLSNGAARAAEGAVAPAAWIDDLRPITAADWNRERAAHLLERAGFGGTPQQIDALAALGPREAVARLVRPQAVNDPRVRPFQPSPIPDAGIDPFPESRPATTEAAKKNGEALGIQAKPGGNRPLQPVVNQFFFWLRASYLECNRINQWWAERMLLTERPLVEKMALFWHGHFATHEDKVRDHRKMLQQLQLFQAQGLGNFRELMVAVAQNPAMLAFLDAGVNVKGAPNENFAREILEMFTLGVGNYSERDIRESARAFTGWNFQGTRFVVNAAQHDDGLKTVFGQEGRYDGVQVIDRILQQPAAAEYIASRLYRFFVREELSPATARQLSEVLRRNRWELAPLMEAIFLSRDFYSPASVGTHIKSPVELVVGTYRKLGLAAVPGLPDFNEVTQAQGQHLLHPPTVAGWAQGRAWITPGLLIERGNFIHRLMFPDFLAEANDRVPMNATGYEVRAVHERIGRGLDISAATVPATQGYAPGAPMPENSMAMSNRLADRDEDFNTRYGSYRGWQRAVEVITPIPRSFAALNLAVLVTADGATTTAQAVDVLARRFFSVPPTAADRAAWSAFLTRELGIDQLPRARTYMEDGLRALLHLMLSHPDYQLG</sequence>
<feature type="region of interest" description="Disordered" evidence="1">
    <location>
        <begin position="104"/>
        <end position="131"/>
    </location>
</feature>